<sequence length="246" mass="27803">MEASLSHELLGKALSAEEKDMLADSNRCIKDDSSRQGVFLSAGSSFSYMNVLNTRHPLNDQTVQLMTIDEEDFYQLQNPSNDAQLPNAEDINITYSMRRKESEINGPSPSSLKSLRKLQVTSLSQVGLPPLKTYRASIATDSSVATWLRLPKLPIEYFDMDILREIGRGTRPLLRVDSHTIAGERGRYNCLCVQLNLHKPLPRFVTLKDINKLFFYEGVNSLCFSCGKINHLIARHINCTLRREIA</sequence>
<evidence type="ECO:0000313" key="1">
    <source>
        <dbReference type="EMBL" id="MBA0591532.1"/>
    </source>
</evidence>
<dbReference type="AlphaFoldDB" id="A0A7J8PRN0"/>
<organism evidence="1 2">
    <name type="scientific">Gossypium raimondii</name>
    <name type="common">Peruvian cotton</name>
    <name type="synonym">Gossypium klotzschianum subsp. raimondii</name>
    <dbReference type="NCBI Taxonomy" id="29730"/>
    <lineage>
        <taxon>Eukaryota</taxon>
        <taxon>Viridiplantae</taxon>
        <taxon>Streptophyta</taxon>
        <taxon>Embryophyta</taxon>
        <taxon>Tracheophyta</taxon>
        <taxon>Spermatophyta</taxon>
        <taxon>Magnoliopsida</taxon>
        <taxon>eudicotyledons</taxon>
        <taxon>Gunneridae</taxon>
        <taxon>Pentapetalae</taxon>
        <taxon>rosids</taxon>
        <taxon>malvids</taxon>
        <taxon>Malvales</taxon>
        <taxon>Malvaceae</taxon>
        <taxon>Malvoideae</taxon>
        <taxon>Gossypium</taxon>
    </lineage>
</organism>
<reference evidence="1 2" key="1">
    <citation type="journal article" date="2019" name="Genome Biol. Evol.">
        <title>Insights into the evolution of the New World diploid cottons (Gossypium, subgenus Houzingenia) based on genome sequencing.</title>
        <authorList>
            <person name="Grover C.E."/>
            <person name="Arick M.A. 2nd"/>
            <person name="Thrash A."/>
            <person name="Conover J.L."/>
            <person name="Sanders W.S."/>
            <person name="Peterson D.G."/>
            <person name="Frelichowski J.E."/>
            <person name="Scheffler J.A."/>
            <person name="Scheffler B.E."/>
            <person name="Wendel J.F."/>
        </authorList>
    </citation>
    <scope>NUCLEOTIDE SEQUENCE [LARGE SCALE GENOMIC DNA]</scope>
    <source>
        <strain evidence="1">8</strain>
        <tissue evidence="1">Leaf</tissue>
    </source>
</reference>
<evidence type="ECO:0000313" key="2">
    <source>
        <dbReference type="Proteomes" id="UP000593578"/>
    </source>
</evidence>
<evidence type="ECO:0008006" key="3">
    <source>
        <dbReference type="Google" id="ProtNLM"/>
    </source>
</evidence>
<comment type="caution">
    <text evidence="1">The sequence shown here is derived from an EMBL/GenBank/DDBJ whole genome shotgun (WGS) entry which is preliminary data.</text>
</comment>
<proteinExistence type="predicted"/>
<dbReference type="Proteomes" id="UP000593578">
    <property type="component" value="Unassembled WGS sequence"/>
</dbReference>
<accession>A0A7J8PRN0</accession>
<protein>
    <recommendedName>
        <fullName evidence="3">Zinc knuckle CX2CX4HX4C domain-containing protein</fullName>
    </recommendedName>
</protein>
<dbReference type="EMBL" id="JABEZZ010000008">
    <property type="protein sequence ID" value="MBA0591532.1"/>
    <property type="molecule type" value="Genomic_DNA"/>
</dbReference>
<dbReference type="PANTHER" id="PTHR31286:SF99">
    <property type="entry name" value="DUF4283 DOMAIN-CONTAINING PROTEIN"/>
    <property type="match status" value="1"/>
</dbReference>
<dbReference type="PANTHER" id="PTHR31286">
    <property type="entry name" value="GLYCINE-RICH CELL WALL STRUCTURAL PROTEIN 1.8-LIKE"/>
    <property type="match status" value="1"/>
</dbReference>
<name>A0A7J8PRN0_GOSRA</name>
<gene>
    <name evidence="1" type="ORF">Gorai_008546</name>
</gene>
<dbReference type="InterPro" id="IPR040256">
    <property type="entry name" value="At4g02000-like"/>
</dbReference>